<feature type="domain" description="Thioredoxin" evidence="2">
    <location>
        <begin position="15"/>
        <end position="151"/>
    </location>
</feature>
<dbReference type="CDD" id="cd02966">
    <property type="entry name" value="TlpA_like_family"/>
    <property type="match status" value="1"/>
</dbReference>
<feature type="signal peptide" evidence="1">
    <location>
        <begin position="1"/>
        <end position="21"/>
    </location>
</feature>
<dbReference type="InterPro" id="IPR050553">
    <property type="entry name" value="Thioredoxin_ResA/DsbE_sf"/>
</dbReference>
<sequence length="157" mass="17950">MKLHYPLIALLIGLYNLSCQAEPLQIQTTTLQGEKISTLGKVTYLKFWATWCRYCIEEMPHLEQTFKTRSAKLNVVSVNIGLNQSPELVKRFLDKHDYHTTTAFDHDGSLSKKFNVIGTPTHILLDEQGQEIYRTALINDELNSALSAYLPKENNHD</sequence>
<dbReference type="Pfam" id="PF08534">
    <property type="entry name" value="Redoxin"/>
    <property type="match status" value="1"/>
</dbReference>
<dbReference type="PANTHER" id="PTHR42852">
    <property type="entry name" value="THIOL:DISULFIDE INTERCHANGE PROTEIN DSBE"/>
    <property type="match status" value="1"/>
</dbReference>
<dbReference type="InterPro" id="IPR036249">
    <property type="entry name" value="Thioredoxin-like_sf"/>
</dbReference>
<evidence type="ECO:0000313" key="4">
    <source>
        <dbReference type="Proteomes" id="UP001152467"/>
    </source>
</evidence>
<name>A0A9W4VSH1_9GAMM</name>
<dbReference type="SUPFAM" id="SSF52833">
    <property type="entry name" value="Thioredoxin-like"/>
    <property type="match status" value="1"/>
</dbReference>
<accession>A0A9W4VSH1</accession>
<dbReference type="InterPro" id="IPR013766">
    <property type="entry name" value="Thioredoxin_domain"/>
</dbReference>
<dbReference type="Gene3D" id="3.40.30.10">
    <property type="entry name" value="Glutaredoxin"/>
    <property type="match status" value="1"/>
</dbReference>
<dbReference type="PROSITE" id="PS51352">
    <property type="entry name" value="THIOREDOXIN_2"/>
    <property type="match status" value="1"/>
</dbReference>
<evidence type="ECO:0000256" key="1">
    <source>
        <dbReference type="SAM" id="SignalP"/>
    </source>
</evidence>
<organism evidence="3 4">
    <name type="scientific">Pseudoalteromonas holothuriae</name>
    <dbReference type="NCBI Taxonomy" id="2963714"/>
    <lineage>
        <taxon>Bacteria</taxon>
        <taxon>Pseudomonadati</taxon>
        <taxon>Pseudomonadota</taxon>
        <taxon>Gammaproteobacteria</taxon>
        <taxon>Alteromonadales</taxon>
        <taxon>Pseudoalteromonadaceae</taxon>
        <taxon>Pseudoalteromonas</taxon>
    </lineage>
</organism>
<dbReference type="AlphaFoldDB" id="A0A9W4VSH1"/>
<reference evidence="3" key="1">
    <citation type="submission" date="2022-07" db="EMBL/GenBank/DDBJ databases">
        <authorList>
            <person name="Criscuolo A."/>
        </authorList>
    </citation>
    <scope>NUCLEOTIDE SEQUENCE</scope>
    <source>
        <strain evidence="3">CIP111854</strain>
    </source>
</reference>
<protein>
    <submittedName>
        <fullName evidence="3">Sporulation thiol-disulfide oxidoreductase A</fullName>
    </submittedName>
</protein>
<dbReference type="InterPro" id="IPR013740">
    <property type="entry name" value="Redoxin"/>
</dbReference>
<evidence type="ECO:0000313" key="3">
    <source>
        <dbReference type="EMBL" id="CAH9060025.1"/>
    </source>
</evidence>
<dbReference type="RefSeq" id="WP_261626529.1">
    <property type="nucleotide sequence ID" value="NZ_CAMAPC010000009.1"/>
</dbReference>
<keyword evidence="1" id="KW-0732">Signal</keyword>
<dbReference type="EMBL" id="CAMAPC010000009">
    <property type="protein sequence ID" value="CAH9060025.1"/>
    <property type="molecule type" value="Genomic_DNA"/>
</dbReference>
<evidence type="ECO:0000259" key="2">
    <source>
        <dbReference type="PROSITE" id="PS51352"/>
    </source>
</evidence>
<keyword evidence="4" id="KW-1185">Reference proteome</keyword>
<dbReference type="GO" id="GO:0016491">
    <property type="term" value="F:oxidoreductase activity"/>
    <property type="evidence" value="ECO:0007669"/>
    <property type="project" value="InterPro"/>
</dbReference>
<dbReference type="PANTHER" id="PTHR42852:SF17">
    <property type="entry name" value="THIOREDOXIN-LIKE PROTEIN HI_1115"/>
    <property type="match status" value="1"/>
</dbReference>
<dbReference type="Proteomes" id="UP001152467">
    <property type="component" value="Unassembled WGS sequence"/>
</dbReference>
<comment type="caution">
    <text evidence="3">The sequence shown here is derived from an EMBL/GenBank/DDBJ whole genome shotgun (WGS) entry which is preliminary data.</text>
</comment>
<feature type="chain" id="PRO_5040957846" evidence="1">
    <location>
        <begin position="22"/>
        <end position="157"/>
    </location>
</feature>
<proteinExistence type="predicted"/>
<gene>
    <name evidence="3" type="primary">stoA</name>
    <name evidence="3" type="ORF">PSECIP111854_02523</name>
</gene>